<organism evidence="2 3">
    <name type="scientific">Pleuronectes platessa</name>
    <name type="common">European plaice</name>
    <dbReference type="NCBI Taxonomy" id="8262"/>
    <lineage>
        <taxon>Eukaryota</taxon>
        <taxon>Metazoa</taxon>
        <taxon>Chordata</taxon>
        <taxon>Craniata</taxon>
        <taxon>Vertebrata</taxon>
        <taxon>Euteleostomi</taxon>
        <taxon>Actinopterygii</taxon>
        <taxon>Neopterygii</taxon>
        <taxon>Teleostei</taxon>
        <taxon>Neoteleostei</taxon>
        <taxon>Acanthomorphata</taxon>
        <taxon>Carangaria</taxon>
        <taxon>Pleuronectiformes</taxon>
        <taxon>Pleuronectoidei</taxon>
        <taxon>Pleuronectidae</taxon>
        <taxon>Pleuronectes</taxon>
    </lineage>
</organism>
<evidence type="ECO:0000313" key="2">
    <source>
        <dbReference type="EMBL" id="CAB1428070.1"/>
    </source>
</evidence>
<sequence>MPGDDWTQPLHSSEHLDILSSILASFGSTVLPPSPAALNPGPNGSAHGHSPSPPQSATSHSISEVSPDSEANRSEGQS</sequence>
<evidence type="ECO:0000313" key="3">
    <source>
        <dbReference type="Proteomes" id="UP001153269"/>
    </source>
</evidence>
<comment type="caution">
    <text evidence="2">The sequence shown here is derived from an EMBL/GenBank/DDBJ whole genome shotgun (WGS) entry which is preliminary data.</text>
</comment>
<reference evidence="2" key="1">
    <citation type="submission" date="2020-03" db="EMBL/GenBank/DDBJ databases">
        <authorList>
            <person name="Weist P."/>
        </authorList>
    </citation>
    <scope>NUCLEOTIDE SEQUENCE</scope>
</reference>
<proteinExistence type="predicted"/>
<feature type="compositionally biased region" description="Polar residues" evidence="1">
    <location>
        <begin position="55"/>
        <end position="66"/>
    </location>
</feature>
<dbReference type="Proteomes" id="UP001153269">
    <property type="component" value="Unassembled WGS sequence"/>
</dbReference>
<accession>A0A9N7YE21</accession>
<protein>
    <submittedName>
        <fullName evidence="2">Uncharacterized protein</fullName>
    </submittedName>
</protein>
<dbReference type="EMBL" id="CADEAL010001017">
    <property type="protein sequence ID" value="CAB1428070.1"/>
    <property type="molecule type" value="Genomic_DNA"/>
</dbReference>
<evidence type="ECO:0000256" key="1">
    <source>
        <dbReference type="SAM" id="MobiDB-lite"/>
    </source>
</evidence>
<name>A0A9N7YE21_PLEPL</name>
<dbReference type="AlphaFoldDB" id="A0A9N7YE21"/>
<keyword evidence="3" id="KW-1185">Reference proteome</keyword>
<feature type="region of interest" description="Disordered" evidence="1">
    <location>
        <begin position="29"/>
        <end position="78"/>
    </location>
</feature>
<gene>
    <name evidence="2" type="ORF">PLEPLA_LOCUS16024</name>
</gene>